<dbReference type="GO" id="GO:0008360">
    <property type="term" value="P:regulation of cell shape"/>
    <property type="evidence" value="ECO:0007669"/>
    <property type="project" value="UniProtKB-KW"/>
</dbReference>
<dbReference type="EC" id="3.4.16.4" evidence="14"/>
<dbReference type="SUPFAM" id="SSF56519">
    <property type="entry name" value="Penicillin binding protein dimerisation domain"/>
    <property type="match status" value="1"/>
</dbReference>
<dbReference type="EMBL" id="SHBM01000010">
    <property type="protein sequence ID" value="RZO18339.1"/>
    <property type="molecule type" value="Genomic_DNA"/>
</dbReference>
<keyword evidence="8" id="KW-0378">Hydrolase</keyword>
<keyword evidence="11 15" id="KW-1133">Transmembrane helix</keyword>
<keyword evidence="12 15" id="KW-0472">Membrane</keyword>
<keyword evidence="5" id="KW-0121">Carboxypeptidase</keyword>
<proteinExistence type="predicted"/>
<keyword evidence="9" id="KW-0133">Cell shape</keyword>
<feature type="domain" description="Penicillin-binding protein dimerisation" evidence="17">
    <location>
        <begin position="61"/>
        <end position="243"/>
    </location>
</feature>
<evidence type="ECO:0000256" key="2">
    <source>
        <dbReference type="ARBA" id="ARBA00004236"/>
    </source>
</evidence>
<feature type="transmembrane region" description="Helical" evidence="15">
    <location>
        <begin position="14"/>
        <end position="37"/>
    </location>
</feature>
<evidence type="ECO:0000256" key="14">
    <source>
        <dbReference type="NCBIfam" id="TIGR03423"/>
    </source>
</evidence>
<evidence type="ECO:0000259" key="16">
    <source>
        <dbReference type="Pfam" id="PF00905"/>
    </source>
</evidence>
<dbReference type="PANTHER" id="PTHR30627:SF2">
    <property type="entry name" value="PEPTIDOGLYCAN D,D-TRANSPEPTIDASE MRDA"/>
    <property type="match status" value="1"/>
</dbReference>
<dbReference type="GO" id="GO:0008658">
    <property type="term" value="F:penicillin binding"/>
    <property type="evidence" value="ECO:0007669"/>
    <property type="project" value="UniProtKB-UniRule"/>
</dbReference>
<evidence type="ECO:0000256" key="8">
    <source>
        <dbReference type="ARBA" id="ARBA00022801"/>
    </source>
</evidence>
<dbReference type="InterPro" id="IPR036138">
    <property type="entry name" value="PBP_dimer_sf"/>
</dbReference>
<organism evidence="18 19">
    <name type="scientific">SAR86 cluster bacterium</name>
    <dbReference type="NCBI Taxonomy" id="2030880"/>
    <lineage>
        <taxon>Bacteria</taxon>
        <taxon>Pseudomonadati</taxon>
        <taxon>Pseudomonadota</taxon>
        <taxon>Gammaproteobacteria</taxon>
        <taxon>SAR86 cluster</taxon>
    </lineage>
</organism>
<evidence type="ECO:0000313" key="19">
    <source>
        <dbReference type="Proteomes" id="UP000318359"/>
    </source>
</evidence>
<accession>A0A520MB20</accession>
<dbReference type="Proteomes" id="UP000318359">
    <property type="component" value="Unassembled WGS sequence"/>
</dbReference>
<evidence type="ECO:0000256" key="9">
    <source>
        <dbReference type="ARBA" id="ARBA00022960"/>
    </source>
</evidence>
<evidence type="ECO:0000256" key="15">
    <source>
        <dbReference type="SAM" id="Phobius"/>
    </source>
</evidence>
<dbReference type="Gene3D" id="3.40.710.10">
    <property type="entry name" value="DD-peptidase/beta-lactamase superfamily"/>
    <property type="match status" value="1"/>
</dbReference>
<keyword evidence="6" id="KW-0645">Protease</keyword>
<dbReference type="Pfam" id="PF03717">
    <property type="entry name" value="PBP_dimer"/>
    <property type="match status" value="1"/>
</dbReference>
<dbReference type="InterPro" id="IPR012338">
    <property type="entry name" value="Beta-lactam/transpept-like"/>
</dbReference>
<feature type="domain" description="Penicillin-binding protein transpeptidase" evidence="16">
    <location>
        <begin position="275"/>
        <end position="606"/>
    </location>
</feature>
<evidence type="ECO:0000256" key="5">
    <source>
        <dbReference type="ARBA" id="ARBA00022645"/>
    </source>
</evidence>
<dbReference type="NCBIfam" id="TIGR03423">
    <property type="entry name" value="pbp2_mrdA"/>
    <property type="match status" value="1"/>
</dbReference>
<dbReference type="GO" id="GO:0005886">
    <property type="term" value="C:plasma membrane"/>
    <property type="evidence" value="ECO:0007669"/>
    <property type="project" value="UniProtKB-SubCell"/>
</dbReference>
<keyword evidence="3" id="KW-1003">Cell membrane</keyword>
<evidence type="ECO:0000256" key="11">
    <source>
        <dbReference type="ARBA" id="ARBA00022989"/>
    </source>
</evidence>
<dbReference type="PANTHER" id="PTHR30627">
    <property type="entry name" value="PEPTIDOGLYCAN D,D-TRANSPEPTIDASE"/>
    <property type="match status" value="1"/>
</dbReference>
<reference evidence="18 19" key="1">
    <citation type="submission" date="2019-02" db="EMBL/GenBank/DDBJ databases">
        <title>Prokaryotic population dynamics and viral predation in marine succession experiment using metagenomics: the confinement effect.</title>
        <authorList>
            <person name="Haro-Moreno J.M."/>
            <person name="Rodriguez-Valera F."/>
            <person name="Lopez-Perez M."/>
        </authorList>
    </citation>
    <scope>NUCLEOTIDE SEQUENCE [LARGE SCALE GENOMIC DNA]</scope>
    <source>
        <strain evidence="18">MED-G167</strain>
    </source>
</reference>
<sequence>MIDLQERFIERRSFIYRLFLIYFLFGTFLLLILYQIFQLQISNYSEYEIAALENKTHEMNIQPIRGLIYDRNGEVLVKNVPTFNLISIPNKVNDPNSFIDDIRNFIDITLEEEAIFYEKFKSKARYNRELVIKRNLNEQQIASFEVRKHNYPSLFVEKRYSRYTDYPSILSHALGYIGAPSDAELSQILSEALHPRQETIFSYGNGFISGKTGIEKTFDNELRGKFGEKVYEVDARGRLLKEISIKNPEEGKSIFTSLDLGSHIAANKALNGRMGAVVAIEIETGEIVTLFSSPSFSINDLSNGISRDKFNILINSPQKPFFNRALKGRYPPASTIKPAIGIFGLENKLIDWNFSIEDPGFFTLPEDGRIYRGWKKGGHGKVNLNKAIVVSSNTYFFSLAYRSDINKLGDHFSQLGFGSKVCIDCFDEDPGLIPTPEWKRNKLNSGWSLGDTVNLGVGQGYMVATPIQLAYYSGMIANKGFINKLSLIQNQEDSFSELIDLDNFKELDWNKLHRAMTDVIDSPAGTSRRLQDLKSFKVAAKSGTAELVSLDSKEDYLLIRENEEQRDHAIMIAFGPMPSPKYAVSVVIENGESGGAVAGPVAIEVLKELIE</sequence>
<evidence type="ECO:0000256" key="6">
    <source>
        <dbReference type="ARBA" id="ARBA00022670"/>
    </source>
</evidence>
<dbReference type="GO" id="GO:0071972">
    <property type="term" value="F:peptidoglycan L,D-transpeptidase activity"/>
    <property type="evidence" value="ECO:0007669"/>
    <property type="project" value="TreeGrafter"/>
</dbReference>
<comment type="caution">
    <text evidence="18">The sequence shown here is derived from an EMBL/GenBank/DDBJ whole genome shotgun (WGS) entry which is preliminary data.</text>
</comment>
<evidence type="ECO:0000256" key="10">
    <source>
        <dbReference type="ARBA" id="ARBA00022984"/>
    </source>
</evidence>
<dbReference type="GO" id="GO:0071555">
    <property type="term" value="P:cell wall organization"/>
    <property type="evidence" value="ECO:0007669"/>
    <property type="project" value="UniProtKB-KW"/>
</dbReference>
<name>A0A520MB20_9GAMM</name>
<evidence type="ECO:0000259" key="17">
    <source>
        <dbReference type="Pfam" id="PF03717"/>
    </source>
</evidence>
<gene>
    <name evidence="18" type="primary">mrdA</name>
    <name evidence="18" type="ORF">EVB00_01190</name>
</gene>
<keyword evidence="4" id="KW-0997">Cell inner membrane</keyword>
<dbReference type="GO" id="GO:0009002">
    <property type="term" value="F:serine-type D-Ala-D-Ala carboxypeptidase activity"/>
    <property type="evidence" value="ECO:0007669"/>
    <property type="project" value="UniProtKB-EC"/>
</dbReference>
<evidence type="ECO:0000256" key="1">
    <source>
        <dbReference type="ARBA" id="ARBA00004167"/>
    </source>
</evidence>
<dbReference type="InterPro" id="IPR050515">
    <property type="entry name" value="Beta-lactam/transpept"/>
</dbReference>
<dbReference type="Pfam" id="PF00905">
    <property type="entry name" value="Transpeptidase"/>
    <property type="match status" value="1"/>
</dbReference>
<dbReference type="Gene3D" id="3.90.1310.10">
    <property type="entry name" value="Penicillin-binding protein 2a (Domain 2)"/>
    <property type="match status" value="1"/>
</dbReference>
<keyword evidence="7 15" id="KW-0812">Transmembrane</keyword>
<evidence type="ECO:0000256" key="13">
    <source>
        <dbReference type="ARBA" id="ARBA00023316"/>
    </source>
</evidence>
<dbReference type="SUPFAM" id="SSF56601">
    <property type="entry name" value="beta-lactamase/transpeptidase-like"/>
    <property type="match status" value="1"/>
</dbReference>
<dbReference type="GO" id="GO:0009252">
    <property type="term" value="P:peptidoglycan biosynthetic process"/>
    <property type="evidence" value="ECO:0007669"/>
    <property type="project" value="UniProtKB-UniRule"/>
</dbReference>
<comment type="subcellular location">
    <subcellularLocation>
        <location evidence="2">Cell membrane</location>
    </subcellularLocation>
    <subcellularLocation>
        <location evidence="1">Membrane</location>
        <topology evidence="1">Single-pass membrane protein</topology>
    </subcellularLocation>
</comment>
<dbReference type="InterPro" id="IPR001460">
    <property type="entry name" value="PCN-bd_Tpept"/>
</dbReference>
<keyword evidence="13" id="KW-0961">Cell wall biogenesis/degradation</keyword>
<evidence type="ECO:0000256" key="4">
    <source>
        <dbReference type="ARBA" id="ARBA00022519"/>
    </source>
</evidence>
<dbReference type="AlphaFoldDB" id="A0A520MB20"/>
<evidence type="ECO:0000256" key="12">
    <source>
        <dbReference type="ARBA" id="ARBA00023136"/>
    </source>
</evidence>
<keyword evidence="10" id="KW-0573">Peptidoglycan synthesis</keyword>
<evidence type="ECO:0000256" key="3">
    <source>
        <dbReference type="ARBA" id="ARBA00022475"/>
    </source>
</evidence>
<evidence type="ECO:0000256" key="7">
    <source>
        <dbReference type="ARBA" id="ARBA00022692"/>
    </source>
</evidence>
<evidence type="ECO:0000313" key="18">
    <source>
        <dbReference type="EMBL" id="RZO18339.1"/>
    </source>
</evidence>
<protein>
    <recommendedName>
        <fullName evidence="14">Penicillin-binding protein 2</fullName>
        <ecNumber evidence="14">3.4.16.4</ecNumber>
    </recommendedName>
</protein>
<dbReference type="GO" id="GO:0006508">
    <property type="term" value="P:proteolysis"/>
    <property type="evidence" value="ECO:0007669"/>
    <property type="project" value="UniProtKB-KW"/>
</dbReference>
<dbReference type="InterPro" id="IPR017790">
    <property type="entry name" value="Penicillin-binding_protein_2"/>
</dbReference>
<dbReference type="InterPro" id="IPR005311">
    <property type="entry name" value="PBP_dimer"/>
</dbReference>